<dbReference type="AlphaFoldDB" id="A0A7R7EL27"/>
<evidence type="ECO:0000256" key="1">
    <source>
        <dbReference type="SAM" id="MobiDB-lite"/>
    </source>
</evidence>
<dbReference type="RefSeq" id="WP_271715782.1">
    <property type="nucleotide sequence ID" value="NZ_AP024169.1"/>
</dbReference>
<evidence type="ECO:0000313" key="3">
    <source>
        <dbReference type="Proteomes" id="UP000595897"/>
    </source>
</evidence>
<reference evidence="2 3" key="1">
    <citation type="submission" date="2020-11" db="EMBL/GenBank/DDBJ databases">
        <title>Draft genome sequencing of a Lachnospiraceae strain isolated from anoxic soil subjected to BSD treatment.</title>
        <authorList>
            <person name="Uek A."/>
            <person name="Tonouchi A."/>
        </authorList>
    </citation>
    <scope>NUCLEOTIDE SEQUENCE [LARGE SCALE GENOMIC DNA]</scope>
    <source>
        <strain evidence="2 3">TB5</strain>
    </source>
</reference>
<proteinExistence type="predicted"/>
<sequence>MNRKYKSTHQEFKKKNKKTIYDKLKPTKKKDNKEEEKEPILSALSSHLNLPGDIIAGAPIITATGRNVLCIENYKGIIEYNSSIIKVQTKICKICVEGTNLNIDYFTNDEMKISGCIKAINYI</sequence>
<dbReference type="InterPro" id="IPR022476">
    <property type="entry name" value="Spore_YabP/YqfC"/>
</dbReference>
<evidence type="ECO:0008006" key="4">
    <source>
        <dbReference type="Google" id="ProtNLM"/>
    </source>
</evidence>
<feature type="compositionally biased region" description="Basic and acidic residues" evidence="1">
    <location>
        <begin position="8"/>
        <end position="36"/>
    </location>
</feature>
<dbReference type="EMBL" id="AP024169">
    <property type="protein sequence ID" value="BCN30571.1"/>
    <property type="molecule type" value="Genomic_DNA"/>
</dbReference>
<dbReference type="KEGG" id="ahb:bsdtb5_18660"/>
<gene>
    <name evidence="2" type="ORF">bsdtb5_18660</name>
</gene>
<protein>
    <recommendedName>
        <fullName evidence="4">Sporulation protein YqfC</fullName>
    </recommendedName>
</protein>
<evidence type="ECO:0000313" key="2">
    <source>
        <dbReference type="EMBL" id="BCN30571.1"/>
    </source>
</evidence>
<organism evidence="2 3">
    <name type="scientific">Anaeromicropila herbilytica</name>
    <dbReference type="NCBI Taxonomy" id="2785025"/>
    <lineage>
        <taxon>Bacteria</taxon>
        <taxon>Bacillati</taxon>
        <taxon>Bacillota</taxon>
        <taxon>Clostridia</taxon>
        <taxon>Lachnospirales</taxon>
        <taxon>Lachnospiraceae</taxon>
        <taxon>Anaeromicropila</taxon>
    </lineage>
</organism>
<dbReference type="Proteomes" id="UP000595897">
    <property type="component" value="Chromosome"/>
</dbReference>
<name>A0A7R7EL27_9FIRM</name>
<dbReference type="Pfam" id="PF07873">
    <property type="entry name" value="YabP"/>
    <property type="match status" value="1"/>
</dbReference>
<accession>A0A7R7EL27</accession>
<feature type="region of interest" description="Disordered" evidence="1">
    <location>
        <begin position="1"/>
        <end position="36"/>
    </location>
</feature>
<keyword evidence="3" id="KW-1185">Reference proteome</keyword>